<dbReference type="KEGG" id="pbro:HOP40_24290"/>
<evidence type="ECO:0000256" key="5">
    <source>
        <dbReference type="ARBA" id="ARBA00022989"/>
    </source>
</evidence>
<keyword evidence="14" id="KW-1185">Reference proteome</keyword>
<organism evidence="13 14">
    <name type="scientific">Pseudonocardia broussonetiae</name>
    <dbReference type="NCBI Taxonomy" id="2736640"/>
    <lineage>
        <taxon>Bacteria</taxon>
        <taxon>Bacillati</taxon>
        <taxon>Actinomycetota</taxon>
        <taxon>Actinomycetes</taxon>
        <taxon>Pseudonocardiales</taxon>
        <taxon>Pseudonocardiaceae</taxon>
        <taxon>Pseudonocardia</taxon>
    </lineage>
</organism>
<evidence type="ECO:0000256" key="4">
    <source>
        <dbReference type="ARBA" id="ARBA00022723"/>
    </source>
</evidence>
<evidence type="ECO:0000313" key="14">
    <source>
        <dbReference type="Proteomes" id="UP000505377"/>
    </source>
</evidence>
<evidence type="ECO:0000256" key="8">
    <source>
        <dbReference type="ARBA" id="ARBA00023133"/>
    </source>
</evidence>
<keyword evidence="3 12" id="KW-0812">Transmembrane</keyword>
<proteinExistence type="predicted"/>
<dbReference type="InterPro" id="IPR003780">
    <property type="entry name" value="COX15/CtaA_fam"/>
</dbReference>
<feature type="transmembrane region" description="Helical" evidence="12">
    <location>
        <begin position="115"/>
        <end position="138"/>
    </location>
</feature>
<feature type="transmembrane region" description="Helical" evidence="12">
    <location>
        <begin position="236"/>
        <end position="254"/>
    </location>
</feature>
<keyword evidence="10" id="KW-1015">Disulfide bond</keyword>
<dbReference type="Proteomes" id="UP000505377">
    <property type="component" value="Chromosome"/>
</dbReference>
<evidence type="ECO:0000256" key="11">
    <source>
        <dbReference type="ARBA" id="ARBA00023444"/>
    </source>
</evidence>
<dbReference type="Pfam" id="PF02628">
    <property type="entry name" value="COX15-CtaA"/>
    <property type="match status" value="1"/>
</dbReference>
<keyword evidence="5 12" id="KW-1133">Transmembrane helix</keyword>
<keyword evidence="7" id="KW-0408">Iron</keyword>
<evidence type="ECO:0000256" key="6">
    <source>
        <dbReference type="ARBA" id="ARBA00023002"/>
    </source>
</evidence>
<reference evidence="13 14" key="1">
    <citation type="submission" date="2020-05" db="EMBL/GenBank/DDBJ databases">
        <authorList>
            <person name="Mo P."/>
        </authorList>
    </citation>
    <scope>NUCLEOTIDE SEQUENCE [LARGE SCALE GENOMIC DNA]</scope>
    <source>
        <strain evidence="13 14">Gen01</strain>
    </source>
</reference>
<gene>
    <name evidence="13" type="ORF">HOP40_24290</name>
</gene>
<dbReference type="PANTHER" id="PTHR35457">
    <property type="entry name" value="HEME A SYNTHASE"/>
    <property type="match status" value="1"/>
</dbReference>
<dbReference type="PANTHER" id="PTHR35457:SF1">
    <property type="entry name" value="HEME A SYNTHASE"/>
    <property type="match status" value="1"/>
</dbReference>
<evidence type="ECO:0000256" key="7">
    <source>
        <dbReference type="ARBA" id="ARBA00023004"/>
    </source>
</evidence>
<keyword evidence="6" id="KW-0560">Oxidoreductase</keyword>
<sequence>MRRLAVANLVAQVGIMVTGVTVRVTGSGLGCPGWPECFPGSMVPVSHADVAPLHQWVEFGNRMLTFVLVVIAALVLLAALGTRPRRRRLTLLAAVMPAGIVAQAVIGGITVLTDLAWGGVSLHFMVSAVLVWLSAGLVRAAGEGDGPALPLVPGAIRGLVAVSSGVLAALLVAGTLVTAAGPHAGDSATPRLGLGVEATAQLHAELLFGYLGLLVGLGFALHAVGAPAAVVRRFRVLLAVVLAQGALGGIQYAIGVPEVLVVLHVLGAGLVTAAAAALWFATVERSTAAVATRDAEPVLTGP</sequence>
<evidence type="ECO:0000256" key="10">
    <source>
        <dbReference type="ARBA" id="ARBA00023157"/>
    </source>
</evidence>
<name>A0A6M6JV27_9PSEU</name>
<feature type="transmembrane region" description="Helical" evidence="12">
    <location>
        <begin position="159"/>
        <end position="180"/>
    </location>
</feature>
<accession>A0A6M6JV27</accession>
<dbReference type="InterPro" id="IPR050450">
    <property type="entry name" value="COX15/CtaA_HemeA_synthase"/>
</dbReference>
<evidence type="ECO:0000256" key="1">
    <source>
        <dbReference type="ARBA" id="ARBA00004141"/>
    </source>
</evidence>
<protein>
    <submittedName>
        <fullName evidence="13">Heme A synthase</fullName>
    </submittedName>
</protein>
<evidence type="ECO:0000256" key="9">
    <source>
        <dbReference type="ARBA" id="ARBA00023136"/>
    </source>
</evidence>
<evidence type="ECO:0000256" key="3">
    <source>
        <dbReference type="ARBA" id="ARBA00022692"/>
    </source>
</evidence>
<dbReference type="GO" id="GO:0046872">
    <property type="term" value="F:metal ion binding"/>
    <property type="evidence" value="ECO:0007669"/>
    <property type="project" value="UniProtKB-KW"/>
</dbReference>
<keyword evidence="4" id="KW-0479">Metal-binding</keyword>
<feature type="transmembrane region" description="Helical" evidence="12">
    <location>
        <begin position="260"/>
        <end position="281"/>
    </location>
</feature>
<keyword evidence="8" id="KW-0350">Heme biosynthesis</keyword>
<dbReference type="AlphaFoldDB" id="A0A6M6JV27"/>
<feature type="transmembrane region" description="Helical" evidence="12">
    <location>
        <begin position="200"/>
        <end position="224"/>
    </location>
</feature>
<keyword evidence="9 12" id="KW-0472">Membrane</keyword>
<feature type="transmembrane region" description="Helical" evidence="12">
    <location>
        <begin position="89"/>
        <end position="109"/>
    </location>
</feature>
<dbReference type="GO" id="GO:0016020">
    <property type="term" value="C:membrane"/>
    <property type="evidence" value="ECO:0007669"/>
    <property type="project" value="UniProtKB-SubCell"/>
</dbReference>
<evidence type="ECO:0000256" key="2">
    <source>
        <dbReference type="ARBA" id="ARBA00022475"/>
    </source>
</evidence>
<keyword evidence="2" id="KW-1003">Cell membrane</keyword>
<comment type="pathway">
    <text evidence="11">Porphyrin-containing compound metabolism.</text>
</comment>
<dbReference type="EMBL" id="CP053564">
    <property type="protein sequence ID" value="QJY50876.1"/>
    <property type="molecule type" value="Genomic_DNA"/>
</dbReference>
<dbReference type="GO" id="GO:0016491">
    <property type="term" value="F:oxidoreductase activity"/>
    <property type="evidence" value="ECO:0007669"/>
    <property type="project" value="UniProtKB-KW"/>
</dbReference>
<feature type="transmembrane region" description="Helical" evidence="12">
    <location>
        <begin position="63"/>
        <end position="82"/>
    </location>
</feature>
<dbReference type="GO" id="GO:0006784">
    <property type="term" value="P:heme A biosynthetic process"/>
    <property type="evidence" value="ECO:0007669"/>
    <property type="project" value="InterPro"/>
</dbReference>
<comment type="subcellular location">
    <subcellularLocation>
        <location evidence="1">Membrane</location>
        <topology evidence="1">Multi-pass membrane protein</topology>
    </subcellularLocation>
</comment>
<evidence type="ECO:0000313" key="13">
    <source>
        <dbReference type="EMBL" id="QJY50876.1"/>
    </source>
</evidence>
<evidence type="ECO:0000256" key="12">
    <source>
        <dbReference type="SAM" id="Phobius"/>
    </source>
</evidence>